<dbReference type="CDD" id="cd07306">
    <property type="entry name" value="Porin3_VDAC"/>
    <property type="match status" value="1"/>
</dbReference>
<evidence type="ECO:0000313" key="2">
    <source>
        <dbReference type="EMBL" id="KAK9823863.1"/>
    </source>
</evidence>
<protein>
    <recommendedName>
        <fullName evidence="4">Voltage-dependent anion-selective channel</fullName>
    </recommendedName>
</protein>
<evidence type="ECO:0000313" key="3">
    <source>
        <dbReference type="Proteomes" id="UP001489004"/>
    </source>
</evidence>
<comment type="caution">
    <text evidence="2">The sequence shown here is derived from an EMBL/GenBank/DDBJ whole genome shotgun (WGS) entry which is preliminary data.</text>
</comment>
<dbReference type="InterPro" id="IPR023614">
    <property type="entry name" value="Porin_dom_sf"/>
</dbReference>
<reference evidence="2 3" key="1">
    <citation type="journal article" date="2024" name="Nat. Commun.">
        <title>Phylogenomics reveals the evolutionary origins of lichenization in chlorophyte algae.</title>
        <authorList>
            <person name="Puginier C."/>
            <person name="Libourel C."/>
            <person name="Otte J."/>
            <person name="Skaloud P."/>
            <person name="Haon M."/>
            <person name="Grisel S."/>
            <person name="Petersen M."/>
            <person name="Berrin J.G."/>
            <person name="Delaux P.M."/>
            <person name="Dal Grande F."/>
            <person name="Keller J."/>
        </authorList>
    </citation>
    <scope>NUCLEOTIDE SEQUENCE [LARGE SCALE GENOMIC DNA]</scope>
    <source>
        <strain evidence="2 3">SAG 2043</strain>
    </source>
</reference>
<keyword evidence="3" id="KW-1185">Reference proteome</keyword>
<dbReference type="GO" id="GO:0005741">
    <property type="term" value="C:mitochondrial outer membrane"/>
    <property type="evidence" value="ECO:0007669"/>
    <property type="project" value="InterPro"/>
</dbReference>
<comment type="similarity">
    <text evidence="1">Belongs to the eukaryotic mitochondrial porin (TC 1.B.8.1) family.</text>
</comment>
<proteinExistence type="inferred from homology"/>
<organism evidence="2 3">
    <name type="scientific">[Myrmecia] bisecta</name>
    <dbReference type="NCBI Taxonomy" id="41462"/>
    <lineage>
        <taxon>Eukaryota</taxon>
        <taxon>Viridiplantae</taxon>
        <taxon>Chlorophyta</taxon>
        <taxon>core chlorophytes</taxon>
        <taxon>Trebouxiophyceae</taxon>
        <taxon>Trebouxiales</taxon>
        <taxon>Trebouxiaceae</taxon>
        <taxon>Myrmecia</taxon>
    </lineage>
</organism>
<dbReference type="GO" id="GO:0008308">
    <property type="term" value="F:voltage-gated monoatomic anion channel activity"/>
    <property type="evidence" value="ECO:0007669"/>
    <property type="project" value="InterPro"/>
</dbReference>
<evidence type="ECO:0008006" key="4">
    <source>
        <dbReference type="Google" id="ProtNLM"/>
    </source>
</evidence>
<dbReference type="Pfam" id="PF01459">
    <property type="entry name" value="Porin_3"/>
    <property type="match status" value="1"/>
</dbReference>
<dbReference type="AlphaFoldDB" id="A0AAW1QQV9"/>
<dbReference type="InterPro" id="IPR027246">
    <property type="entry name" value="Porin_Euk/Tom40"/>
</dbReference>
<dbReference type="Proteomes" id="UP001489004">
    <property type="component" value="Unassembled WGS sequence"/>
</dbReference>
<accession>A0AAW1QQV9</accession>
<gene>
    <name evidence="2" type="ORF">WJX72_006014</name>
</gene>
<dbReference type="Gene3D" id="2.40.160.10">
    <property type="entry name" value="Porin"/>
    <property type="match status" value="1"/>
</dbReference>
<dbReference type="PANTHER" id="PTHR11743:SF70">
    <property type="entry name" value="GH26960P-RELATED"/>
    <property type="match status" value="1"/>
</dbReference>
<evidence type="ECO:0000256" key="1">
    <source>
        <dbReference type="ARBA" id="ARBA00009624"/>
    </source>
</evidence>
<sequence>MTAKIPAFQDIGKSARELLYGSKDGVFQFNKTVTITSRTADGVEFAVVTTQKEDRLENSLKANYKTKTYGLVGSFNSAGKITASASLYDLAPGLTAVVSGTIPEQSSGTLSLDYSIPHLTLKSVVGLTNTPKIDVSASSGRASGLNNTVVGGEVAYDTEKSAITKWSVGVGYNAPDYQAGISLVDMGETLKLSYAHNIDARSTAGAEVQRKLTKDMTSFTLGYARRLDGGAITKYRLDNTGVASALYETNLETKTKVALSAAFNALNLQQPPKVGVALNMTN</sequence>
<dbReference type="PANTHER" id="PTHR11743">
    <property type="entry name" value="VOLTAGE-DEPENDENT ANION-SELECTIVE CHANNEL"/>
    <property type="match status" value="1"/>
</dbReference>
<dbReference type="InterPro" id="IPR001925">
    <property type="entry name" value="Porin_Euk"/>
</dbReference>
<dbReference type="EMBL" id="JALJOR010000002">
    <property type="protein sequence ID" value="KAK9823863.1"/>
    <property type="molecule type" value="Genomic_DNA"/>
</dbReference>
<name>A0AAW1QQV9_9CHLO</name>